<evidence type="ECO:0000256" key="1">
    <source>
        <dbReference type="SAM" id="MobiDB-lite"/>
    </source>
</evidence>
<feature type="compositionally biased region" description="Polar residues" evidence="1">
    <location>
        <begin position="209"/>
        <end position="219"/>
    </location>
</feature>
<reference evidence="2" key="2">
    <citation type="journal article" date="2020" name="Nat. Commun.">
        <title>Large-scale genome sequencing of mycorrhizal fungi provides insights into the early evolution of symbiotic traits.</title>
        <authorList>
            <person name="Miyauchi S."/>
            <person name="Kiss E."/>
            <person name="Kuo A."/>
            <person name="Drula E."/>
            <person name="Kohler A."/>
            <person name="Sanchez-Garcia M."/>
            <person name="Morin E."/>
            <person name="Andreopoulos B."/>
            <person name="Barry K.W."/>
            <person name="Bonito G."/>
            <person name="Buee M."/>
            <person name="Carver A."/>
            <person name="Chen C."/>
            <person name="Cichocki N."/>
            <person name="Clum A."/>
            <person name="Culley D."/>
            <person name="Crous P.W."/>
            <person name="Fauchery L."/>
            <person name="Girlanda M."/>
            <person name="Hayes R.D."/>
            <person name="Keri Z."/>
            <person name="LaButti K."/>
            <person name="Lipzen A."/>
            <person name="Lombard V."/>
            <person name="Magnuson J."/>
            <person name="Maillard F."/>
            <person name="Murat C."/>
            <person name="Nolan M."/>
            <person name="Ohm R.A."/>
            <person name="Pangilinan J."/>
            <person name="Pereira M.F."/>
            <person name="Perotto S."/>
            <person name="Peter M."/>
            <person name="Pfister S."/>
            <person name="Riley R."/>
            <person name="Sitrit Y."/>
            <person name="Stielow J.B."/>
            <person name="Szollosi G."/>
            <person name="Zifcakova L."/>
            <person name="Stursova M."/>
            <person name="Spatafora J.W."/>
            <person name="Tedersoo L."/>
            <person name="Vaario L.M."/>
            <person name="Yamada A."/>
            <person name="Yan M."/>
            <person name="Wang P."/>
            <person name="Xu J."/>
            <person name="Bruns T."/>
            <person name="Baldrian P."/>
            <person name="Vilgalys R."/>
            <person name="Dunand C."/>
            <person name="Henrissat B."/>
            <person name="Grigoriev I.V."/>
            <person name="Hibbett D."/>
            <person name="Nagy L.G."/>
            <person name="Martin F.M."/>
        </authorList>
    </citation>
    <scope>NUCLEOTIDE SEQUENCE</scope>
    <source>
        <strain evidence="2">Prilba</strain>
    </source>
</reference>
<gene>
    <name evidence="2" type="ORF">DFH94DRAFT_759057</name>
</gene>
<organism evidence="2 3">
    <name type="scientific">Russula ochroleuca</name>
    <dbReference type="NCBI Taxonomy" id="152965"/>
    <lineage>
        <taxon>Eukaryota</taxon>
        <taxon>Fungi</taxon>
        <taxon>Dikarya</taxon>
        <taxon>Basidiomycota</taxon>
        <taxon>Agaricomycotina</taxon>
        <taxon>Agaricomycetes</taxon>
        <taxon>Russulales</taxon>
        <taxon>Russulaceae</taxon>
        <taxon>Russula</taxon>
    </lineage>
</organism>
<name>A0A9P5MS07_9AGAM</name>
<dbReference type="Proteomes" id="UP000759537">
    <property type="component" value="Unassembled WGS sequence"/>
</dbReference>
<evidence type="ECO:0000313" key="2">
    <source>
        <dbReference type="EMBL" id="KAF8476413.1"/>
    </source>
</evidence>
<dbReference type="AlphaFoldDB" id="A0A9P5MS07"/>
<feature type="region of interest" description="Disordered" evidence="1">
    <location>
        <begin position="331"/>
        <end position="550"/>
    </location>
</feature>
<feature type="compositionally biased region" description="Polar residues" evidence="1">
    <location>
        <begin position="288"/>
        <end position="300"/>
    </location>
</feature>
<feature type="region of interest" description="Disordered" evidence="1">
    <location>
        <begin position="282"/>
        <end position="301"/>
    </location>
</feature>
<protein>
    <submittedName>
        <fullName evidence="2">Uncharacterized protein</fullName>
    </submittedName>
</protein>
<dbReference type="OrthoDB" id="3326827at2759"/>
<dbReference type="EMBL" id="WHVB01000015">
    <property type="protein sequence ID" value="KAF8476413.1"/>
    <property type="molecule type" value="Genomic_DNA"/>
</dbReference>
<feature type="compositionally biased region" description="Basic and acidic residues" evidence="1">
    <location>
        <begin position="36"/>
        <end position="61"/>
    </location>
</feature>
<proteinExistence type="predicted"/>
<feature type="compositionally biased region" description="Gly residues" evidence="1">
    <location>
        <begin position="489"/>
        <end position="513"/>
    </location>
</feature>
<evidence type="ECO:0000313" key="3">
    <source>
        <dbReference type="Proteomes" id="UP000759537"/>
    </source>
</evidence>
<feature type="region of interest" description="Disordered" evidence="1">
    <location>
        <begin position="1"/>
        <end position="246"/>
    </location>
</feature>
<keyword evidence="3" id="KW-1185">Reference proteome</keyword>
<feature type="compositionally biased region" description="Gly residues" evidence="1">
    <location>
        <begin position="420"/>
        <end position="443"/>
    </location>
</feature>
<comment type="caution">
    <text evidence="2">The sequence shown here is derived from an EMBL/GenBank/DDBJ whole genome shotgun (WGS) entry which is preliminary data.</text>
</comment>
<feature type="compositionally biased region" description="Polar residues" evidence="1">
    <location>
        <begin position="168"/>
        <end position="191"/>
    </location>
</feature>
<feature type="compositionally biased region" description="Low complexity" evidence="1">
    <location>
        <begin position="111"/>
        <end position="121"/>
    </location>
</feature>
<reference evidence="2" key="1">
    <citation type="submission" date="2019-10" db="EMBL/GenBank/DDBJ databases">
        <authorList>
            <consortium name="DOE Joint Genome Institute"/>
            <person name="Kuo A."/>
            <person name="Miyauchi S."/>
            <person name="Kiss E."/>
            <person name="Drula E."/>
            <person name="Kohler A."/>
            <person name="Sanchez-Garcia M."/>
            <person name="Andreopoulos B."/>
            <person name="Barry K.W."/>
            <person name="Bonito G."/>
            <person name="Buee M."/>
            <person name="Carver A."/>
            <person name="Chen C."/>
            <person name="Cichocki N."/>
            <person name="Clum A."/>
            <person name="Culley D."/>
            <person name="Crous P.W."/>
            <person name="Fauchery L."/>
            <person name="Girlanda M."/>
            <person name="Hayes R."/>
            <person name="Keri Z."/>
            <person name="LaButti K."/>
            <person name="Lipzen A."/>
            <person name="Lombard V."/>
            <person name="Magnuson J."/>
            <person name="Maillard F."/>
            <person name="Morin E."/>
            <person name="Murat C."/>
            <person name="Nolan M."/>
            <person name="Ohm R."/>
            <person name="Pangilinan J."/>
            <person name="Pereira M."/>
            <person name="Perotto S."/>
            <person name="Peter M."/>
            <person name="Riley R."/>
            <person name="Sitrit Y."/>
            <person name="Stielow B."/>
            <person name="Szollosi G."/>
            <person name="Zifcakova L."/>
            <person name="Stursova M."/>
            <person name="Spatafora J.W."/>
            <person name="Tedersoo L."/>
            <person name="Vaario L.-M."/>
            <person name="Yamada A."/>
            <person name="Yan M."/>
            <person name="Wang P."/>
            <person name="Xu J."/>
            <person name="Bruns T."/>
            <person name="Baldrian P."/>
            <person name="Vilgalys R."/>
            <person name="Henrissat B."/>
            <person name="Grigoriev I.V."/>
            <person name="Hibbett D."/>
            <person name="Nagy L.G."/>
            <person name="Martin F.M."/>
        </authorList>
    </citation>
    <scope>NUCLEOTIDE SEQUENCE</scope>
    <source>
        <strain evidence="2">Prilba</strain>
    </source>
</reference>
<sequence>MNPPATPHRLPSLPGDHTAAATEPPSQSQPVSPPPRLDKSNSRREAKRATEGPTSDKKEQKGIPAPEEYETRDSTTTPDGAKRRKGGLNPPTSYNPKGIQDANASVERTYSSNSSRGNDSSALRLSEIGKSRGKVEQPSASTPSLVKETIFTTPPPSSPSTLKETIFTAPSSVSTSSQPKHVTRVPSNSDVIVSRVEQKPHRARPPTVADSQIKSTPSMAPTVVGTPFNQEGHDPHEPLQPQVPPGFLTETEQREEKAMAALEGRYHFDPVVGNCNTTFSKFPPGPTSVKQRGALNNNEGKLQLGGLNREIFVTEKLSSIANQPAQQEFKQPVVIDIQQNAGPTQVGPPGDRNHGRRPQGLSKRGEPPGEDEPPGRGEPPGGGGLPEQLPVGRREPTQLSLPDDGSRGEGPRGSLSGEGRPPGRGGPPGGGEPSGGEPSGEGPQGPSSGPLEGGRPPGREKSGGRPLGGRGPTPLSSSDDVSRREGPRGSSGGDRPSGGRPSGRGEPPGGGRPPGRHGPTQPSPLDDIRRGEGLRGSSRGEPPDPEASTGCWTWFKRTFCCCCCC</sequence>
<accession>A0A9P5MS07</accession>